<dbReference type="InterPro" id="IPR007047">
    <property type="entry name" value="Flp_Fap"/>
</dbReference>
<accession>A0A1H9HI17</accession>
<gene>
    <name evidence="2" type="ORF">SAMN05216548_10649</name>
</gene>
<reference evidence="2 3" key="1">
    <citation type="submission" date="2016-10" db="EMBL/GenBank/DDBJ databases">
        <authorList>
            <person name="de Groot N.N."/>
        </authorList>
    </citation>
    <scope>NUCLEOTIDE SEQUENCE [LARGE SCALE GENOMIC DNA]</scope>
    <source>
        <strain evidence="2 3">A52C2</strain>
    </source>
</reference>
<name>A0A1H9HI17_9HYPH</name>
<dbReference type="RefSeq" id="WP_092496421.1">
    <property type="nucleotide sequence ID" value="NZ_FOFG01000006.1"/>
</dbReference>
<dbReference type="Pfam" id="PF04964">
    <property type="entry name" value="Flp_Fap"/>
    <property type="match status" value="1"/>
</dbReference>
<dbReference type="Proteomes" id="UP000199647">
    <property type="component" value="Unassembled WGS sequence"/>
</dbReference>
<dbReference type="STRING" id="1855383.SAMN05216548_10649"/>
<keyword evidence="1" id="KW-0472">Membrane</keyword>
<dbReference type="EMBL" id="FOFG01000006">
    <property type="protein sequence ID" value="SEQ61993.1"/>
    <property type="molecule type" value="Genomic_DNA"/>
</dbReference>
<evidence type="ECO:0000256" key="1">
    <source>
        <dbReference type="SAM" id="Phobius"/>
    </source>
</evidence>
<organism evidence="2 3">
    <name type="scientific">Faunimonas pinastri</name>
    <dbReference type="NCBI Taxonomy" id="1855383"/>
    <lineage>
        <taxon>Bacteria</taxon>
        <taxon>Pseudomonadati</taxon>
        <taxon>Pseudomonadota</taxon>
        <taxon>Alphaproteobacteria</taxon>
        <taxon>Hyphomicrobiales</taxon>
        <taxon>Afifellaceae</taxon>
        <taxon>Faunimonas</taxon>
    </lineage>
</organism>
<protein>
    <submittedName>
        <fullName evidence="2">Pilus assembly protein Flp/PilA</fullName>
    </submittedName>
</protein>
<proteinExistence type="predicted"/>
<keyword evidence="3" id="KW-1185">Reference proteome</keyword>
<feature type="transmembrane region" description="Helical" evidence="1">
    <location>
        <begin position="21"/>
        <end position="45"/>
    </location>
</feature>
<sequence>MHETIAGLLLLMSRYLREERGAAAVEYGLLATIIVVIVLAGIRAFGNSLQTVLDYVIARAA</sequence>
<keyword evidence="1" id="KW-0812">Transmembrane</keyword>
<keyword evidence="1" id="KW-1133">Transmembrane helix</keyword>
<evidence type="ECO:0000313" key="3">
    <source>
        <dbReference type="Proteomes" id="UP000199647"/>
    </source>
</evidence>
<evidence type="ECO:0000313" key="2">
    <source>
        <dbReference type="EMBL" id="SEQ61993.1"/>
    </source>
</evidence>
<dbReference type="AlphaFoldDB" id="A0A1H9HI17"/>